<feature type="coiled-coil region" evidence="1">
    <location>
        <begin position="719"/>
        <end position="788"/>
    </location>
</feature>
<sequence>MNSFSYTNPYTQQRRDTSLSHPDTPDILLQQLEMANAQALEQRLPQLITTLPSSMDWKLTHILRLVDWLYTTRARNSENDAVMALGLLLVNKCLQNCDVRLVYAAAVHPNENSDKQLFLSLLEELSLCNILHLRVAALSTLTTIWEALDRLQIVITCLKPNDEDTGWWIPNMNDDKWESTIKFIVESMNRSDLHGAPECTDKTFSNLIRMEEWQATCACFLAQLLQHQQHGWTYLYNEQFFEKFMQSLVKEASRLKDANMLGTNCTRLLLKCFQLCIALSEIQGKHERPEDMDQYSCIYDAIDAVVMAAFSEQFGLSIFQWAQDSLVTLFRSTLQPLKNKVTAHPLVQQRLQRDWSRLAEEPSTGTVHLNLQTLYSMYFVMGHTTLQYLDEIIDRNDAARSFGNIIRNIWNQIDSEDSIWAAGLYSRILRNGEDQLLSSGLAYTVKESIDTRSIIQWVDMAASNLSLSMSADYHTAKTICLLDMVFHATKASQSFGEQVLEALPGETFERLICSIKTKMQKMDIAAAVYSNQSFESEQSTPPANNLSRMDETCVLVEDDVKSKGFDVFVRSSTACLLATLVSASSECQPTSRQQRIIKSVNDFVSGQSDAMSNTFCYNVSRESVSRKLCLLLTMARNGNENILLGSLLSVDNAHQKLVTHGRRKIDEQQKELHVLRQRERLLQETCESLERQVNQQSIVFQRQKLDNAYCMELKAKQQIAVHQKERNRAEQHVNELSLRVQEAENQRDEYNRLLEECRESKLGTDDKLDEAMRQCAELKTQNFELTAALESKNSDLLRLSTELESLKHSNQSALSNEKVLKEHFDRLEQDLECSEEMNHELRDSLENIFSDMSKLARLFQEKEKGLQLLKESESTKTESIERRLRSQETRNKEMQEQLRQMKYDNEVLSKKYEAAKERIHKERKDRQKDLERTERRLKTSNISYINQLHQSSSSRSRLDKENESYRSYR</sequence>
<keyword evidence="1" id="KW-0175">Coiled coil</keyword>
<dbReference type="InParanoid" id="A0A1Z5K5F4"/>
<dbReference type="AlphaFoldDB" id="A0A1Z5K5F4"/>
<organism evidence="3 4">
    <name type="scientific">Fistulifera solaris</name>
    <name type="common">Oleaginous diatom</name>
    <dbReference type="NCBI Taxonomy" id="1519565"/>
    <lineage>
        <taxon>Eukaryota</taxon>
        <taxon>Sar</taxon>
        <taxon>Stramenopiles</taxon>
        <taxon>Ochrophyta</taxon>
        <taxon>Bacillariophyta</taxon>
        <taxon>Bacillariophyceae</taxon>
        <taxon>Bacillariophycidae</taxon>
        <taxon>Naviculales</taxon>
        <taxon>Naviculaceae</taxon>
        <taxon>Fistulifera</taxon>
    </lineage>
</organism>
<accession>A0A1Z5K5F4</accession>
<evidence type="ECO:0000313" key="3">
    <source>
        <dbReference type="EMBL" id="GAX21449.1"/>
    </source>
</evidence>
<feature type="region of interest" description="Disordered" evidence="2">
    <location>
        <begin position="918"/>
        <end position="969"/>
    </location>
</feature>
<keyword evidence="4" id="KW-1185">Reference proteome</keyword>
<dbReference type="EMBL" id="BDSP01000167">
    <property type="protein sequence ID" value="GAX21449.1"/>
    <property type="molecule type" value="Genomic_DNA"/>
</dbReference>
<name>A0A1Z5K5F4_FISSO</name>
<dbReference type="OrthoDB" id="45752at2759"/>
<evidence type="ECO:0000313" key="4">
    <source>
        <dbReference type="Proteomes" id="UP000198406"/>
    </source>
</evidence>
<reference evidence="3 4" key="1">
    <citation type="journal article" date="2015" name="Plant Cell">
        <title>Oil accumulation by the oleaginous diatom Fistulifera solaris as revealed by the genome and transcriptome.</title>
        <authorList>
            <person name="Tanaka T."/>
            <person name="Maeda Y."/>
            <person name="Veluchamy A."/>
            <person name="Tanaka M."/>
            <person name="Abida H."/>
            <person name="Marechal E."/>
            <person name="Bowler C."/>
            <person name="Muto M."/>
            <person name="Sunaga Y."/>
            <person name="Tanaka M."/>
            <person name="Yoshino T."/>
            <person name="Taniguchi T."/>
            <person name="Fukuda Y."/>
            <person name="Nemoto M."/>
            <person name="Matsumoto M."/>
            <person name="Wong P.S."/>
            <person name="Aburatani S."/>
            <person name="Fujibuchi W."/>
        </authorList>
    </citation>
    <scope>NUCLEOTIDE SEQUENCE [LARGE SCALE GENOMIC DNA]</scope>
    <source>
        <strain evidence="3 4">JPCC DA0580</strain>
    </source>
</reference>
<protein>
    <submittedName>
        <fullName evidence="3">Uncharacterized protein</fullName>
    </submittedName>
</protein>
<proteinExistence type="predicted"/>
<feature type="region of interest" description="Disordered" evidence="2">
    <location>
        <begin position="871"/>
        <end position="895"/>
    </location>
</feature>
<dbReference type="Proteomes" id="UP000198406">
    <property type="component" value="Unassembled WGS sequence"/>
</dbReference>
<feature type="compositionally biased region" description="Basic and acidic residues" evidence="2">
    <location>
        <begin position="918"/>
        <end position="937"/>
    </location>
</feature>
<feature type="compositionally biased region" description="Polar residues" evidence="2">
    <location>
        <begin position="939"/>
        <end position="950"/>
    </location>
</feature>
<feature type="compositionally biased region" description="Polar residues" evidence="2">
    <location>
        <begin position="1"/>
        <end position="12"/>
    </location>
</feature>
<comment type="caution">
    <text evidence="3">The sequence shown here is derived from an EMBL/GenBank/DDBJ whole genome shotgun (WGS) entry which is preliminary data.</text>
</comment>
<feature type="compositionally biased region" description="Basic and acidic residues" evidence="2">
    <location>
        <begin position="956"/>
        <end position="969"/>
    </location>
</feature>
<evidence type="ECO:0000256" key="1">
    <source>
        <dbReference type="SAM" id="Coils"/>
    </source>
</evidence>
<gene>
    <name evidence="3" type="ORF">FisN_10Hh028</name>
</gene>
<feature type="coiled-coil region" evidence="1">
    <location>
        <begin position="665"/>
        <end position="692"/>
    </location>
</feature>
<evidence type="ECO:0000256" key="2">
    <source>
        <dbReference type="SAM" id="MobiDB-lite"/>
    </source>
</evidence>
<feature type="region of interest" description="Disordered" evidence="2">
    <location>
        <begin position="1"/>
        <end position="22"/>
    </location>
</feature>